<reference evidence="2" key="1">
    <citation type="submission" date="2016-09" db="EMBL/GenBank/DDBJ databases">
        <authorList>
            <person name="Gulvik C.A."/>
        </authorList>
    </citation>
    <scope>NUCLEOTIDE SEQUENCE [LARGE SCALE GENOMIC DNA]</scope>
    <source>
        <strain evidence="2">LMG 26676</strain>
    </source>
</reference>
<dbReference type="AlphaFoldDB" id="A0A1E5H6D9"/>
<dbReference type="InterPro" id="IPR021477">
    <property type="entry name" value="TVIIS_effector_SACOL2603_fam"/>
</dbReference>
<dbReference type="Proteomes" id="UP000094469">
    <property type="component" value="Unassembled WGS sequence"/>
</dbReference>
<dbReference type="EMBL" id="MIKC01000042">
    <property type="protein sequence ID" value="OEG20220.1"/>
    <property type="molecule type" value="Genomic_DNA"/>
</dbReference>
<protein>
    <recommendedName>
        <fullName evidence="3">Type VII secretion effector</fullName>
    </recommendedName>
</protein>
<gene>
    <name evidence="1" type="ORF">BCR24_09880</name>
</gene>
<dbReference type="RefSeq" id="WP_069641536.1">
    <property type="nucleotide sequence ID" value="NZ_JAFBEZ010000008.1"/>
</dbReference>
<comment type="caution">
    <text evidence="1">The sequence shown here is derived from an EMBL/GenBank/DDBJ whole genome shotgun (WGS) entry which is preliminary data.</text>
</comment>
<evidence type="ECO:0008006" key="3">
    <source>
        <dbReference type="Google" id="ProtNLM"/>
    </source>
</evidence>
<proteinExistence type="predicted"/>
<sequence length="92" mass="9467">MEEINSDSTVAGELASGIFTAMAGLSSGGLVVSDGQSTISGNEAAQQAITEMRTMIQTINAAIATDANNLKSVAAEFEAADETIRRMVSRNG</sequence>
<evidence type="ECO:0000313" key="1">
    <source>
        <dbReference type="EMBL" id="OEG20220.1"/>
    </source>
</evidence>
<keyword evidence="2" id="KW-1185">Reference proteome</keyword>
<organism evidence="1 2">
    <name type="scientific">Enterococcus ureilyticus</name>
    <dbReference type="NCBI Taxonomy" id="1131292"/>
    <lineage>
        <taxon>Bacteria</taxon>
        <taxon>Bacillati</taxon>
        <taxon>Bacillota</taxon>
        <taxon>Bacilli</taxon>
        <taxon>Lactobacillales</taxon>
        <taxon>Enterococcaceae</taxon>
        <taxon>Enterococcus</taxon>
    </lineage>
</organism>
<name>A0A1E5H6D9_9ENTE</name>
<evidence type="ECO:0000313" key="2">
    <source>
        <dbReference type="Proteomes" id="UP000094469"/>
    </source>
</evidence>
<dbReference type="NCBIfam" id="TIGR04197">
    <property type="entry name" value="T7SS_SACOL2603"/>
    <property type="match status" value="1"/>
</dbReference>
<dbReference type="STRING" id="1131292.BCR24_09880"/>
<accession>A0A1E5H6D9</accession>